<dbReference type="RefSeq" id="WP_149112179.1">
    <property type="nucleotide sequence ID" value="NZ_CP042425.1"/>
</dbReference>
<proteinExistence type="predicted"/>
<accession>A0A5C1AFJ9</accession>
<reference evidence="3" key="1">
    <citation type="submission" date="2019-08" db="EMBL/GenBank/DDBJ databases">
        <title>Limnoglobus roseus gen. nov., sp. nov., a novel freshwater planctomycete with a giant genome from the family Gemmataceae.</title>
        <authorList>
            <person name="Kulichevskaya I.S."/>
            <person name="Naumoff D.G."/>
            <person name="Miroshnikov K."/>
            <person name="Ivanova A."/>
            <person name="Philippov D.A."/>
            <person name="Hakobyan A."/>
            <person name="Rijpstra I.C."/>
            <person name="Sinninghe Damste J.S."/>
            <person name="Liesack W."/>
            <person name="Dedysh S.N."/>
        </authorList>
    </citation>
    <scope>NUCLEOTIDE SEQUENCE [LARGE SCALE GENOMIC DNA]</scope>
    <source>
        <strain evidence="3">PX52</strain>
    </source>
</reference>
<organism evidence="2 3">
    <name type="scientific">Limnoglobus roseus</name>
    <dbReference type="NCBI Taxonomy" id="2598579"/>
    <lineage>
        <taxon>Bacteria</taxon>
        <taxon>Pseudomonadati</taxon>
        <taxon>Planctomycetota</taxon>
        <taxon>Planctomycetia</taxon>
        <taxon>Gemmatales</taxon>
        <taxon>Gemmataceae</taxon>
        <taxon>Limnoglobus</taxon>
    </lineage>
</organism>
<keyword evidence="3" id="KW-1185">Reference proteome</keyword>
<dbReference type="AlphaFoldDB" id="A0A5C1AFJ9"/>
<dbReference type="EMBL" id="CP042425">
    <property type="protein sequence ID" value="QEL17590.1"/>
    <property type="molecule type" value="Genomic_DNA"/>
</dbReference>
<feature type="compositionally biased region" description="Basic and acidic residues" evidence="1">
    <location>
        <begin position="10"/>
        <end position="28"/>
    </location>
</feature>
<name>A0A5C1AFJ9_9BACT</name>
<evidence type="ECO:0000313" key="2">
    <source>
        <dbReference type="EMBL" id="QEL17590.1"/>
    </source>
</evidence>
<gene>
    <name evidence="2" type="ORF">PX52LOC_04586</name>
</gene>
<protein>
    <submittedName>
        <fullName evidence="2">Uncharacterized protein</fullName>
    </submittedName>
</protein>
<dbReference type="KEGG" id="lrs:PX52LOC_04586"/>
<sequence length="64" mass="6921">MATAKVKVGVAKDDPNAVKGDTGRHNVDHTTTSINRGSAEEFTEGRWVKVILKDGKIAHLQHSP</sequence>
<evidence type="ECO:0000313" key="3">
    <source>
        <dbReference type="Proteomes" id="UP000324974"/>
    </source>
</evidence>
<feature type="region of interest" description="Disordered" evidence="1">
    <location>
        <begin position="1"/>
        <end position="31"/>
    </location>
</feature>
<evidence type="ECO:0000256" key="1">
    <source>
        <dbReference type="SAM" id="MobiDB-lite"/>
    </source>
</evidence>
<dbReference type="Proteomes" id="UP000324974">
    <property type="component" value="Chromosome"/>
</dbReference>